<keyword evidence="3" id="KW-1185">Reference proteome</keyword>
<proteinExistence type="predicted"/>
<gene>
    <name evidence="2" type="ORF">ACFO0P_15820</name>
</gene>
<comment type="caution">
    <text evidence="2">The sequence shown here is derived from an EMBL/GenBank/DDBJ whole genome shotgun (WGS) entry which is preliminary data.</text>
</comment>
<keyword evidence="1" id="KW-0472">Membrane</keyword>
<feature type="transmembrane region" description="Helical" evidence="1">
    <location>
        <begin position="160"/>
        <end position="179"/>
    </location>
</feature>
<evidence type="ECO:0000313" key="2">
    <source>
        <dbReference type="EMBL" id="MFC4455246.1"/>
    </source>
</evidence>
<protein>
    <submittedName>
        <fullName evidence="2">Uncharacterized protein</fullName>
    </submittedName>
</protein>
<reference evidence="3" key="1">
    <citation type="journal article" date="2019" name="Int. J. Syst. Evol. Microbiol.">
        <title>The Global Catalogue of Microorganisms (GCM) 10K type strain sequencing project: providing services to taxonomists for standard genome sequencing and annotation.</title>
        <authorList>
            <consortium name="The Broad Institute Genomics Platform"/>
            <consortium name="The Broad Institute Genome Sequencing Center for Infectious Disease"/>
            <person name="Wu L."/>
            <person name="Ma J."/>
        </authorList>
    </citation>
    <scope>NUCLEOTIDE SEQUENCE [LARGE SCALE GENOMIC DNA]</scope>
    <source>
        <strain evidence="3">CCUG 39970</strain>
    </source>
</reference>
<feature type="transmembrane region" description="Helical" evidence="1">
    <location>
        <begin position="87"/>
        <end position="105"/>
    </location>
</feature>
<name>A0ABV8Y8C1_9DEIO</name>
<feature type="transmembrane region" description="Helical" evidence="1">
    <location>
        <begin position="12"/>
        <end position="30"/>
    </location>
</feature>
<evidence type="ECO:0000256" key="1">
    <source>
        <dbReference type="SAM" id="Phobius"/>
    </source>
</evidence>
<sequence length="192" mass="20980">MSVSFLHARPRVTPRLFTAVLALYLVWYALFFHGHLPFSLTALGEVVPGALPLDLRFHYPASDAITLLSTLGEDGRQAYRRVLMADAVYPVLFALVQVLANQLSVRALGRPGTLRTLVWLPAVPMLLDLLENAGLWWLLGHPQPPAAVAAVVSVVTTAKHVTSLLALATCGVLALWAAVARWRRFTSTRTGH</sequence>
<evidence type="ECO:0000313" key="3">
    <source>
        <dbReference type="Proteomes" id="UP001595939"/>
    </source>
</evidence>
<accession>A0ABV8Y8C1</accession>
<organism evidence="2 3">
    <name type="scientific">Deinococcus sonorensis</name>
    <dbReference type="NCBI Taxonomy" id="309891"/>
    <lineage>
        <taxon>Bacteria</taxon>
        <taxon>Thermotogati</taxon>
        <taxon>Deinococcota</taxon>
        <taxon>Deinococci</taxon>
        <taxon>Deinococcales</taxon>
        <taxon>Deinococcaceae</taxon>
        <taxon>Deinococcus</taxon>
    </lineage>
</organism>
<dbReference type="RefSeq" id="WP_380129960.1">
    <property type="nucleotide sequence ID" value="NZ_JBHSEG010000008.1"/>
</dbReference>
<dbReference type="EMBL" id="JBHSEG010000008">
    <property type="protein sequence ID" value="MFC4455246.1"/>
    <property type="molecule type" value="Genomic_DNA"/>
</dbReference>
<dbReference type="Proteomes" id="UP001595939">
    <property type="component" value="Unassembled WGS sequence"/>
</dbReference>
<keyword evidence="1" id="KW-1133">Transmembrane helix</keyword>
<feature type="transmembrane region" description="Helical" evidence="1">
    <location>
        <begin position="117"/>
        <end position="140"/>
    </location>
</feature>
<keyword evidence="1" id="KW-0812">Transmembrane</keyword>